<dbReference type="EMBL" id="JAAMPC010000008">
    <property type="protein sequence ID" value="KAG2298877.1"/>
    <property type="molecule type" value="Genomic_DNA"/>
</dbReference>
<organism evidence="2 3">
    <name type="scientific">Brassica carinata</name>
    <name type="common">Ethiopian mustard</name>
    <name type="synonym">Abyssinian cabbage</name>
    <dbReference type="NCBI Taxonomy" id="52824"/>
    <lineage>
        <taxon>Eukaryota</taxon>
        <taxon>Viridiplantae</taxon>
        <taxon>Streptophyta</taxon>
        <taxon>Embryophyta</taxon>
        <taxon>Tracheophyta</taxon>
        <taxon>Spermatophyta</taxon>
        <taxon>Magnoliopsida</taxon>
        <taxon>eudicotyledons</taxon>
        <taxon>Gunneridae</taxon>
        <taxon>Pentapetalae</taxon>
        <taxon>rosids</taxon>
        <taxon>malvids</taxon>
        <taxon>Brassicales</taxon>
        <taxon>Brassicaceae</taxon>
        <taxon>Brassiceae</taxon>
        <taxon>Brassica</taxon>
    </lineage>
</organism>
<feature type="region of interest" description="Disordered" evidence="1">
    <location>
        <begin position="191"/>
        <end position="210"/>
    </location>
</feature>
<gene>
    <name evidence="2" type="ORF">Bca52824_035349</name>
</gene>
<protein>
    <submittedName>
        <fullName evidence="2">Uncharacterized protein</fullName>
    </submittedName>
</protein>
<evidence type="ECO:0000256" key="1">
    <source>
        <dbReference type="SAM" id="MobiDB-lite"/>
    </source>
</evidence>
<reference evidence="2 3" key="1">
    <citation type="submission" date="2020-02" db="EMBL/GenBank/DDBJ databases">
        <authorList>
            <person name="Ma Q."/>
            <person name="Huang Y."/>
            <person name="Song X."/>
            <person name="Pei D."/>
        </authorList>
    </citation>
    <scope>NUCLEOTIDE SEQUENCE [LARGE SCALE GENOMIC DNA]</scope>
    <source>
        <strain evidence="2">Sxm20200214</strain>
        <tissue evidence="2">Leaf</tissue>
    </source>
</reference>
<dbReference type="AlphaFoldDB" id="A0A8X7V1P7"/>
<accession>A0A8X7V1P7</accession>
<feature type="compositionally biased region" description="Basic and acidic residues" evidence="1">
    <location>
        <begin position="191"/>
        <end position="204"/>
    </location>
</feature>
<name>A0A8X7V1P7_BRACI</name>
<keyword evidence="3" id="KW-1185">Reference proteome</keyword>
<sequence length="319" mass="36794">MEITPCILLKEEGAVIQTRSHVKQEEIKAWVFSLAKDLKTWPPHPRPKYLLIEFEQDDPRGVEELEKFEDDPFLKRAMETSLHDHLILWSTLVKVKACSWFKLIEAQEEAIDTKPNKVKKLLARSVVCKGMHLMNVKDLQSFVSEPVLDRDKAMGLVMFFIKPGLSFGFHGRLIYKLDGLYNLEESIKSAQDDLDEPEAREKSHGSIRSCSRPVTINYGDHTLHPFEGGGGDVIQTSSHGKQEDIKALLFSLAKDLKTWPHHPRPKYLLIEFDQDDPRGVEELGKFEDDPLLKESYGDFFTRPHDLTEYFSQFDLHTIY</sequence>
<comment type="caution">
    <text evidence="2">The sequence shown here is derived from an EMBL/GenBank/DDBJ whole genome shotgun (WGS) entry which is preliminary data.</text>
</comment>
<dbReference type="Proteomes" id="UP000886595">
    <property type="component" value="Unassembled WGS sequence"/>
</dbReference>
<evidence type="ECO:0000313" key="3">
    <source>
        <dbReference type="Proteomes" id="UP000886595"/>
    </source>
</evidence>
<proteinExistence type="predicted"/>
<evidence type="ECO:0000313" key="2">
    <source>
        <dbReference type="EMBL" id="KAG2298877.1"/>
    </source>
</evidence>